<comment type="caution">
    <text evidence="2">The sequence shown here is derived from an EMBL/GenBank/DDBJ whole genome shotgun (WGS) entry which is preliminary data.</text>
</comment>
<organism evidence="2 3">
    <name type="scientific">Trichinella zimbabwensis</name>
    <dbReference type="NCBI Taxonomy" id="268475"/>
    <lineage>
        <taxon>Eukaryota</taxon>
        <taxon>Metazoa</taxon>
        <taxon>Ecdysozoa</taxon>
        <taxon>Nematoda</taxon>
        <taxon>Enoplea</taxon>
        <taxon>Dorylaimia</taxon>
        <taxon>Trichinellida</taxon>
        <taxon>Trichinellidae</taxon>
        <taxon>Trichinella</taxon>
    </lineage>
</organism>
<dbReference type="AlphaFoldDB" id="A0A0V1GPK4"/>
<protein>
    <submittedName>
        <fullName evidence="2">Uncharacterized protein</fullName>
    </submittedName>
</protein>
<accession>A0A0V1GPK4</accession>
<dbReference type="OrthoDB" id="5926449at2759"/>
<keyword evidence="3" id="KW-1185">Reference proteome</keyword>
<sequence>MDVVKPMVEEHYKMKDDIEMLTTLLIDLVKKTTIFANKIKKLTIACNNFVGSGVKITEMLEKFDEFKEFNATLRQTCMPTLIKMDNELKAIHNNICRFSDENSEMNKQQLAEISMIMGCTHRKSFDNVLRKVKKIEQRIKKIQMQIQMDPLRMMTYERSYRDAVKELSTEICLLQNRIQRNEYLIKENLNNAFNVSERSLKEVEDFINLFAKQNKNYKSSENDDDSLVHGDGDERTNFSNDRENLEFMKPTNSHSIKRTKPWFSHFRSKVEKQLKRMFKRNSTKMHRRPSSSSEDN</sequence>
<dbReference type="Proteomes" id="UP000055024">
    <property type="component" value="Unassembled WGS sequence"/>
</dbReference>
<feature type="compositionally biased region" description="Basic and acidic residues" evidence="1">
    <location>
        <begin position="218"/>
        <end position="246"/>
    </location>
</feature>
<evidence type="ECO:0000256" key="1">
    <source>
        <dbReference type="SAM" id="MobiDB-lite"/>
    </source>
</evidence>
<evidence type="ECO:0000313" key="3">
    <source>
        <dbReference type="Proteomes" id="UP000055024"/>
    </source>
</evidence>
<name>A0A0V1GPK4_9BILA</name>
<proteinExistence type="predicted"/>
<gene>
    <name evidence="2" type="ORF">T11_9773</name>
</gene>
<dbReference type="EMBL" id="JYDP01000663">
    <property type="protein sequence ID" value="KRY99874.1"/>
    <property type="molecule type" value="Genomic_DNA"/>
</dbReference>
<evidence type="ECO:0000313" key="2">
    <source>
        <dbReference type="EMBL" id="KRY99874.1"/>
    </source>
</evidence>
<feature type="region of interest" description="Disordered" evidence="1">
    <location>
        <begin position="217"/>
        <end position="251"/>
    </location>
</feature>
<reference evidence="2 3" key="1">
    <citation type="submission" date="2015-01" db="EMBL/GenBank/DDBJ databases">
        <title>Evolution of Trichinella species and genotypes.</title>
        <authorList>
            <person name="Korhonen P.K."/>
            <person name="Edoardo P."/>
            <person name="Giuseppe L.R."/>
            <person name="Gasser R.B."/>
        </authorList>
    </citation>
    <scope>NUCLEOTIDE SEQUENCE [LARGE SCALE GENOMIC DNA]</scope>
    <source>
        <strain evidence="2">ISS1029</strain>
    </source>
</reference>